<organism evidence="1 2">
    <name type="scientific">Pseudomonas mangrovi</name>
    <dbReference type="NCBI Taxonomy" id="2161748"/>
    <lineage>
        <taxon>Bacteria</taxon>
        <taxon>Pseudomonadati</taxon>
        <taxon>Pseudomonadota</taxon>
        <taxon>Gammaproteobacteria</taxon>
        <taxon>Pseudomonadales</taxon>
        <taxon>Pseudomonadaceae</taxon>
        <taxon>Pseudomonas</taxon>
    </lineage>
</organism>
<protein>
    <recommendedName>
        <fullName evidence="3">Ribosomal protein S3AE</fullName>
    </recommendedName>
</protein>
<evidence type="ECO:0000313" key="1">
    <source>
        <dbReference type="EMBL" id="PTU73622.1"/>
    </source>
</evidence>
<accession>A0A2T5P780</accession>
<gene>
    <name evidence="1" type="ORF">DBO85_15015</name>
</gene>
<evidence type="ECO:0008006" key="3">
    <source>
        <dbReference type="Google" id="ProtNLM"/>
    </source>
</evidence>
<name>A0A2T5P780_9PSED</name>
<dbReference type="Proteomes" id="UP000244064">
    <property type="component" value="Unassembled WGS sequence"/>
</dbReference>
<proteinExistence type="predicted"/>
<dbReference type="AlphaFoldDB" id="A0A2T5P780"/>
<dbReference type="EMBL" id="QASN01000020">
    <property type="protein sequence ID" value="PTU73622.1"/>
    <property type="molecule type" value="Genomic_DNA"/>
</dbReference>
<keyword evidence="2" id="KW-1185">Reference proteome</keyword>
<evidence type="ECO:0000313" key="2">
    <source>
        <dbReference type="Proteomes" id="UP000244064"/>
    </source>
</evidence>
<reference evidence="1 2" key="1">
    <citation type="submission" date="2018-04" db="EMBL/GenBank/DDBJ databases">
        <title>Pseudomonas sp. nov., isolated from mangrove soil.</title>
        <authorList>
            <person name="Chen C."/>
        </authorList>
    </citation>
    <scope>NUCLEOTIDE SEQUENCE [LARGE SCALE GENOMIC DNA]</scope>
    <source>
        <strain evidence="1 2">TC-11</strain>
    </source>
</reference>
<sequence>MNLPLSRTRCPTDLCDCQLDSWLSDAQADQRLLLLTRIEERRLLERLERLESLEDLQHMQQRMQAQLGIRVQVEPGFNEVRSMRGIEIEVAPLPGLCRKSRQAIVRSIRRGMERTPQIAWALLNAQDLLRDA</sequence>
<comment type="caution">
    <text evidence="1">The sequence shown here is derived from an EMBL/GenBank/DDBJ whole genome shotgun (WGS) entry which is preliminary data.</text>
</comment>
<dbReference type="RefSeq" id="WP_108108066.1">
    <property type="nucleotide sequence ID" value="NZ_QASN01000020.1"/>
</dbReference>
<dbReference type="OrthoDB" id="6120755at2"/>